<dbReference type="GeneID" id="30152028"/>
<dbReference type="OrthoDB" id="338531at2759"/>
<evidence type="ECO:0000256" key="3">
    <source>
        <dbReference type="ARBA" id="ARBA00023163"/>
    </source>
</evidence>
<dbReference type="GO" id="GO:0006325">
    <property type="term" value="P:chromatin organization"/>
    <property type="evidence" value="ECO:0007669"/>
    <property type="project" value="UniProtKB-KW"/>
</dbReference>
<dbReference type="InterPro" id="IPR003150">
    <property type="entry name" value="DNA-bd_RFX"/>
</dbReference>
<keyword evidence="1" id="KW-0156">Chromatin regulator</keyword>
<organism evidence="7 8">
    <name type="scientific">Cryptococcus amylolentus CBS 6039</name>
    <dbReference type="NCBI Taxonomy" id="1295533"/>
    <lineage>
        <taxon>Eukaryota</taxon>
        <taxon>Fungi</taxon>
        <taxon>Dikarya</taxon>
        <taxon>Basidiomycota</taxon>
        <taxon>Agaricomycotina</taxon>
        <taxon>Tremellomycetes</taxon>
        <taxon>Tremellales</taxon>
        <taxon>Cryptococcaceae</taxon>
        <taxon>Cryptococcus</taxon>
    </lineage>
</organism>
<evidence type="ECO:0000313" key="8">
    <source>
        <dbReference type="Proteomes" id="UP000094065"/>
    </source>
</evidence>
<evidence type="ECO:0000256" key="2">
    <source>
        <dbReference type="ARBA" id="ARBA00023015"/>
    </source>
</evidence>
<dbReference type="AlphaFoldDB" id="A0A1E3I8E3"/>
<dbReference type="InterPro" id="IPR052406">
    <property type="entry name" value="Chromatin_Remodeling_Comp"/>
</dbReference>
<keyword evidence="2" id="KW-0805">Transcription regulation</keyword>
<dbReference type="GO" id="GO:0016586">
    <property type="term" value="C:RSC-type complex"/>
    <property type="evidence" value="ECO:0007669"/>
    <property type="project" value="TreeGrafter"/>
</dbReference>
<evidence type="ECO:0000256" key="5">
    <source>
        <dbReference type="SAM" id="MobiDB-lite"/>
    </source>
</evidence>
<proteinExistence type="predicted"/>
<reference evidence="7 8" key="1">
    <citation type="submission" date="2016-06" db="EMBL/GenBank/DDBJ databases">
        <title>Evolution of pathogenesis and genome organization in the Tremellales.</title>
        <authorList>
            <person name="Cuomo C."/>
            <person name="Litvintseva A."/>
            <person name="Heitman J."/>
            <person name="Chen Y."/>
            <person name="Sun S."/>
            <person name="Springer D."/>
            <person name="Dromer F."/>
            <person name="Young S."/>
            <person name="Zeng Q."/>
            <person name="Chapman S."/>
            <person name="Gujja S."/>
            <person name="Saif S."/>
            <person name="Birren B."/>
        </authorList>
    </citation>
    <scope>NUCLEOTIDE SEQUENCE [LARGE SCALE GENOMIC DNA]</scope>
    <source>
        <strain evidence="7 8">CBS 6039</strain>
    </source>
</reference>
<evidence type="ECO:0000256" key="1">
    <source>
        <dbReference type="ARBA" id="ARBA00022853"/>
    </source>
</evidence>
<dbReference type="RefSeq" id="XP_018998667.1">
    <property type="nucleotide sequence ID" value="XM_019133962.1"/>
</dbReference>
<evidence type="ECO:0000313" key="7">
    <source>
        <dbReference type="EMBL" id="ODN84864.1"/>
    </source>
</evidence>
<dbReference type="PANTHER" id="PTHR22970:SF14">
    <property type="entry name" value="AT-RICH INTERACTIVE DOMAIN-CONTAINING PROTEIN 2"/>
    <property type="match status" value="1"/>
</dbReference>
<keyword evidence="3" id="KW-0804">Transcription</keyword>
<sequence>MAHLPGAQQRRPIANLPHQHQRPQPPAPRVTPYTPDNRELYAGPRNRLFLALRSSIPSEVDWALPRLVVASFDAPDSFKLDSWVDSVGALKEWPTKWLEGLEKEAAAFELRQGRLDFADVKGEDRSAKRLKRDLVLSTMPEWLSDPAVEKRATNSLLILRNASFSGPNAKTICKEPFLAFLNDFFSLPIPFLQHLLLRSPEPVHHIFATIQSIFPAMNTEIPGIRRIFGEVFPRLLMESSDIAVANDVLPILIMGQTIPNITYPPELVPYLLRLLALRPPGATLDLVLDLITAFTLNPVYARQILCDPNFMQHLKSLAVLLDHNGQNLSILYDGVPYMRAKAVLNPAGGAYKADESSKRRTLEREWAQKTIDPLSGRGMAMEVGTEPPTLSDAAKKRLFAMKEPQRSIAWMHEVFVYSSTAQVLQVTFWHAYRDFFSGPGSHEPLLSASEVIKNVTAAFPTAAAKVWNDAMGNQKFVIAGVGFRKGSDDSERFGCFWRDCAHREGATNPAQLIEHIQSFHVPPSTYTPCQWGSCTHAPCTLSHFLTHIPLGKPIAQVPDYLSCYAGTSPDWFSRQVVTARLPPPTISRMSFAGKKTATDANRRPVGTPLLAALTVRNLARTLRTEITLALPEDVPTEDEVQAKKKHLLEERYGLPIPESVIKEEEKEQEEANQGAAGKEMNMSDEERERAKAAFESIEEKVERIMEENVGNIGHYLGDAFGW</sequence>
<dbReference type="STRING" id="1295533.A0A1E3I8E3"/>
<dbReference type="PANTHER" id="PTHR22970">
    <property type="entry name" value="AT-RICH INTERACTIVE DOMAIN-CONTAINING PROTEIN 2"/>
    <property type="match status" value="1"/>
</dbReference>
<dbReference type="GO" id="GO:0003677">
    <property type="term" value="F:DNA binding"/>
    <property type="evidence" value="ECO:0007669"/>
    <property type="project" value="InterPro"/>
</dbReference>
<keyword evidence="8" id="KW-1185">Reference proteome</keyword>
<feature type="region of interest" description="Disordered" evidence="5">
    <location>
        <begin position="1"/>
        <end position="37"/>
    </location>
</feature>
<dbReference type="EMBL" id="AWGJ01000001">
    <property type="protein sequence ID" value="ODN84864.1"/>
    <property type="molecule type" value="Genomic_DNA"/>
</dbReference>
<evidence type="ECO:0000259" key="6">
    <source>
        <dbReference type="PROSITE" id="PS51526"/>
    </source>
</evidence>
<feature type="domain" description="RFX-type winged-helix" evidence="6">
    <location>
        <begin position="407"/>
        <end position="485"/>
    </location>
</feature>
<accession>A0A1E3I8E3</accession>
<dbReference type="PROSITE" id="PS51526">
    <property type="entry name" value="RFX_DBD"/>
    <property type="match status" value="1"/>
</dbReference>
<dbReference type="Proteomes" id="UP000094065">
    <property type="component" value="Unassembled WGS sequence"/>
</dbReference>
<comment type="caution">
    <text evidence="7">The sequence shown here is derived from an EMBL/GenBank/DDBJ whole genome shotgun (WGS) entry which is preliminary data.</text>
</comment>
<evidence type="ECO:0000256" key="4">
    <source>
        <dbReference type="ARBA" id="ARBA00023242"/>
    </source>
</evidence>
<name>A0A1E3I8E3_9TREE</name>
<keyword evidence="4" id="KW-0539">Nucleus</keyword>
<dbReference type="GO" id="GO:0006355">
    <property type="term" value="P:regulation of DNA-templated transcription"/>
    <property type="evidence" value="ECO:0007669"/>
    <property type="project" value="InterPro"/>
</dbReference>
<feature type="region of interest" description="Disordered" evidence="5">
    <location>
        <begin position="661"/>
        <end position="692"/>
    </location>
</feature>
<protein>
    <recommendedName>
        <fullName evidence="6">RFX-type winged-helix domain-containing protein</fullName>
    </recommendedName>
</protein>
<gene>
    <name evidence="7" type="ORF">L202_00719</name>
</gene>